<gene>
    <name evidence="1" type="ORF">EGH23_19440</name>
</gene>
<evidence type="ECO:0000313" key="1">
    <source>
        <dbReference type="EMBL" id="MBX0297055.1"/>
    </source>
</evidence>
<dbReference type="EMBL" id="RKLT01000014">
    <property type="protein sequence ID" value="MBX0297055.1"/>
    <property type="molecule type" value="Genomic_DNA"/>
</dbReference>
<comment type="caution">
    <text evidence="1">The sequence shown here is derived from an EMBL/GenBank/DDBJ whole genome shotgun (WGS) entry which is preliminary data.</text>
</comment>
<dbReference type="AlphaFoldDB" id="A0AAW4PHY9"/>
<proteinExistence type="predicted"/>
<name>A0AAW4PHY9_9EURY</name>
<evidence type="ECO:0000313" key="2">
    <source>
        <dbReference type="Proteomes" id="UP001430455"/>
    </source>
</evidence>
<reference evidence="1 2" key="1">
    <citation type="submission" date="2021-06" db="EMBL/GenBank/DDBJ databases">
        <title>Halomicroarcula sp. a new haloarchaeum isolated from saline soil.</title>
        <authorList>
            <person name="Duran-Viseras A."/>
            <person name="Sanchez-Porro C."/>
            <person name="Ventosa A."/>
        </authorList>
    </citation>
    <scope>NUCLEOTIDE SEQUENCE [LARGE SCALE GENOMIC DNA]</scope>
    <source>
        <strain evidence="1 2">F27</strain>
    </source>
</reference>
<organism evidence="1 2">
    <name type="scientific">Haloarcula nitratireducens</name>
    <dbReference type="NCBI Taxonomy" id="2487749"/>
    <lineage>
        <taxon>Archaea</taxon>
        <taxon>Methanobacteriati</taxon>
        <taxon>Methanobacteriota</taxon>
        <taxon>Stenosarchaea group</taxon>
        <taxon>Halobacteria</taxon>
        <taxon>Halobacteriales</taxon>
        <taxon>Haloarculaceae</taxon>
        <taxon>Haloarcula</taxon>
    </lineage>
</organism>
<keyword evidence="2" id="KW-1185">Reference proteome</keyword>
<sequence>MVYEVNCDRDRVFFDEASDFLLVAFGNDGQNQLNLVGFDLRPEFRPVVFSSDRVLMDPLFRDVGCL</sequence>
<accession>A0AAW4PHY9</accession>
<dbReference type="Proteomes" id="UP001430455">
    <property type="component" value="Unassembled WGS sequence"/>
</dbReference>
<protein>
    <submittedName>
        <fullName evidence="1">Uncharacterized protein</fullName>
    </submittedName>
</protein>